<feature type="domain" description="L,D-TPase catalytic" evidence="9">
    <location>
        <begin position="170"/>
        <end position="308"/>
    </location>
</feature>
<feature type="chain" id="PRO_5019842490" evidence="8">
    <location>
        <begin position="21"/>
        <end position="434"/>
    </location>
</feature>
<dbReference type="SUPFAM" id="SSF54427">
    <property type="entry name" value="NTF2-like"/>
    <property type="match status" value="1"/>
</dbReference>
<dbReference type="AlphaFoldDB" id="A0A495WFC2"/>
<dbReference type="GO" id="GO:0071555">
    <property type="term" value="P:cell wall organization"/>
    <property type="evidence" value="ECO:0007669"/>
    <property type="project" value="UniProtKB-UniRule"/>
</dbReference>
<dbReference type="GO" id="GO:0008360">
    <property type="term" value="P:regulation of cell shape"/>
    <property type="evidence" value="ECO:0007669"/>
    <property type="project" value="UniProtKB-UniRule"/>
</dbReference>
<dbReference type="EMBL" id="RBXP01000013">
    <property type="protein sequence ID" value="RKT59475.1"/>
    <property type="molecule type" value="Genomic_DNA"/>
</dbReference>
<dbReference type="PANTHER" id="PTHR36699:SF1">
    <property type="entry name" value="L,D-TRANSPEPTIDASE YAFK-RELATED"/>
    <property type="match status" value="1"/>
</dbReference>
<gene>
    <name evidence="10" type="ORF">DFR40_1363</name>
</gene>
<evidence type="ECO:0000313" key="10">
    <source>
        <dbReference type="EMBL" id="RKT59475.1"/>
    </source>
</evidence>
<dbReference type="UniPathway" id="UPA00219"/>
<proteinExistence type="inferred from homology"/>
<comment type="caution">
    <text evidence="10">The sequence shown here is derived from an EMBL/GenBank/DDBJ whole genome shotgun (WGS) entry which is preliminary data.</text>
</comment>
<keyword evidence="11" id="KW-1185">Reference proteome</keyword>
<evidence type="ECO:0000256" key="5">
    <source>
        <dbReference type="ARBA" id="ARBA00022984"/>
    </source>
</evidence>
<dbReference type="InterPro" id="IPR056203">
    <property type="entry name" value="Cds6_C"/>
</dbReference>
<evidence type="ECO:0000313" key="11">
    <source>
        <dbReference type="Proteomes" id="UP000270626"/>
    </source>
</evidence>
<dbReference type="Pfam" id="PF24125">
    <property type="entry name" value="Cds6_C"/>
    <property type="match status" value="1"/>
</dbReference>
<evidence type="ECO:0000256" key="4">
    <source>
        <dbReference type="ARBA" id="ARBA00022960"/>
    </source>
</evidence>
<evidence type="ECO:0000256" key="8">
    <source>
        <dbReference type="SAM" id="SignalP"/>
    </source>
</evidence>
<keyword evidence="4 7" id="KW-0133">Cell shape</keyword>
<dbReference type="GO" id="GO:0016740">
    <property type="term" value="F:transferase activity"/>
    <property type="evidence" value="ECO:0007669"/>
    <property type="project" value="UniProtKB-KW"/>
</dbReference>
<evidence type="ECO:0000256" key="2">
    <source>
        <dbReference type="ARBA" id="ARBA00005992"/>
    </source>
</evidence>
<keyword evidence="3" id="KW-0808">Transferase</keyword>
<name>A0A495WFC2_9RHOO</name>
<dbReference type="InterPro" id="IPR038063">
    <property type="entry name" value="Transpep_catalytic_dom"/>
</dbReference>
<feature type="signal peptide" evidence="8">
    <location>
        <begin position="1"/>
        <end position="20"/>
    </location>
</feature>
<dbReference type="PANTHER" id="PTHR36699">
    <property type="entry name" value="LD-TRANSPEPTIDASE"/>
    <property type="match status" value="1"/>
</dbReference>
<keyword evidence="8" id="KW-0732">Signal</keyword>
<dbReference type="CDD" id="cd16913">
    <property type="entry name" value="YkuD_like"/>
    <property type="match status" value="1"/>
</dbReference>
<evidence type="ECO:0000256" key="1">
    <source>
        <dbReference type="ARBA" id="ARBA00004752"/>
    </source>
</evidence>
<sequence>MRKTKLVLPALIGLAVVAAAIHFLGENDVPVTAAPATASLDQPLPVWPVSTPAGNAAATLPATVSDGGPEAQLTRIFGEIERRELGNALQLTEALLQQYPNYRLAHLIKGDLLLARVHPIEGFGAARGASAEQVADLRAEALKRLQAYRDRPQADYVPRYLLQMRPDQRYAVVVDTRRSRLYLYENDRSNGGRPRFVADYYITQGKLGADKFAEGDKKTPIGVYHVTADLSRQKLPDLYGNGAFPINYPNEWDRRRGRGGSGIWLHGTPSDTFARPPLASDGCVVLTNQDLEAIRNNLQVGLTPVIISPEVEWLSLDDWSKERDELNRTIENWRADWESRDSDRYLSHYSREFNAGGQGYADFAAQKRQVNAGKSWIKLSLDNLSVFRNPGKEEVVVVTFDQDYRSNNLNNRMKKRQYWVREGGQWKIIYEGAA</sequence>
<dbReference type="Gene3D" id="3.10.450.50">
    <property type="match status" value="1"/>
</dbReference>
<evidence type="ECO:0000259" key="9">
    <source>
        <dbReference type="PROSITE" id="PS52029"/>
    </source>
</evidence>
<dbReference type="InterPro" id="IPR032710">
    <property type="entry name" value="NTF2-like_dom_sf"/>
</dbReference>
<organism evidence="10 11">
    <name type="scientific">Azonexus fungiphilus</name>
    <dbReference type="NCBI Taxonomy" id="146940"/>
    <lineage>
        <taxon>Bacteria</taxon>
        <taxon>Pseudomonadati</taxon>
        <taxon>Pseudomonadota</taxon>
        <taxon>Betaproteobacteria</taxon>
        <taxon>Rhodocyclales</taxon>
        <taxon>Azonexaceae</taxon>
        <taxon>Azonexus</taxon>
    </lineage>
</organism>
<keyword evidence="5 7" id="KW-0573">Peptidoglycan synthesis</keyword>
<dbReference type="SUPFAM" id="SSF141523">
    <property type="entry name" value="L,D-transpeptidase catalytic domain-like"/>
    <property type="match status" value="1"/>
</dbReference>
<dbReference type="Pfam" id="PF03734">
    <property type="entry name" value="YkuD"/>
    <property type="match status" value="1"/>
</dbReference>
<evidence type="ECO:0000256" key="6">
    <source>
        <dbReference type="ARBA" id="ARBA00023316"/>
    </source>
</evidence>
<feature type="active site" description="Nucleophile" evidence="7">
    <location>
        <position position="283"/>
    </location>
</feature>
<keyword evidence="6 7" id="KW-0961">Cell wall biogenesis/degradation</keyword>
<dbReference type="GO" id="GO:0004180">
    <property type="term" value="F:carboxypeptidase activity"/>
    <property type="evidence" value="ECO:0007669"/>
    <property type="project" value="UniProtKB-ARBA"/>
</dbReference>
<evidence type="ECO:0000256" key="3">
    <source>
        <dbReference type="ARBA" id="ARBA00022679"/>
    </source>
</evidence>
<dbReference type="PROSITE" id="PS52029">
    <property type="entry name" value="LD_TPASE"/>
    <property type="match status" value="1"/>
</dbReference>
<dbReference type="InterPro" id="IPR005490">
    <property type="entry name" value="LD_TPept_cat_dom"/>
</dbReference>
<evidence type="ECO:0000256" key="7">
    <source>
        <dbReference type="PROSITE-ProRule" id="PRU01373"/>
    </source>
</evidence>
<dbReference type="RefSeq" id="WP_121457711.1">
    <property type="nucleotide sequence ID" value="NZ_RBXP01000013.1"/>
</dbReference>
<reference evidence="10 11" key="1">
    <citation type="submission" date="2018-10" db="EMBL/GenBank/DDBJ databases">
        <title>Genomic Encyclopedia of Type Strains, Phase IV (KMG-IV): sequencing the most valuable type-strain genomes for metagenomic binning, comparative biology and taxonomic classification.</title>
        <authorList>
            <person name="Goeker M."/>
        </authorList>
    </citation>
    <scope>NUCLEOTIDE SEQUENCE [LARGE SCALE GENOMIC DNA]</scope>
    <source>
        <strain evidence="10 11">DSM 23841</strain>
    </source>
</reference>
<dbReference type="Gene3D" id="2.40.440.10">
    <property type="entry name" value="L,D-transpeptidase catalytic domain-like"/>
    <property type="match status" value="1"/>
</dbReference>
<accession>A0A495WFC2</accession>
<comment type="similarity">
    <text evidence="2">Belongs to the YkuD family.</text>
</comment>
<dbReference type="GO" id="GO:0009252">
    <property type="term" value="P:peptidoglycan biosynthetic process"/>
    <property type="evidence" value="ECO:0007669"/>
    <property type="project" value="UniProtKB-UniPathway"/>
</dbReference>
<dbReference type="OrthoDB" id="9809748at2"/>
<dbReference type="Proteomes" id="UP000270626">
    <property type="component" value="Unassembled WGS sequence"/>
</dbReference>
<feature type="active site" description="Proton donor/acceptor" evidence="7">
    <location>
        <position position="266"/>
    </location>
</feature>
<comment type="pathway">
    <text evidence="1 7">Cell wall biogenesis; peptidoglycan biosynthesis.</text>
</comment>
<protein>
    <submittedName>
        <fullName evidence="10">Murein L,D-transpeptidase YafK</fullName>
    </submittedName>
</protein>